<dbReference type="EMBL" id="KQ982668">
    <property type="protein sequence ID" value="KYQ52484.1"/>
    <property type="molecule type" value="Genomic_DNA"/>
</dbReference>
<protein>
    <submittedName>
        <fullName evidence="1">Uncharacterized protein</fullName>
    </submittedName>
</protein>
<gene>
    <name evidence="1" type="ORF">ALC60_08344</name>
</gene>
<dbReference type="Proteomes" id="UP000075809">
    <property type="component" value="Unassembled WGS sequence"/>
</dbReference>
<proteinExistence type="predicted"/>
<evidence type="ECO:0000313" key="1">
    <source>
        <dbReference type="EMBL" id="KYQ52484.1"/>
    </source>
</evidence>
<keyword evidence="2" id="KW-1185">Reference proteome</keyword>
<sequence length="81" mass="9155">MLTTREFRWRRGPLMPSRRVCGAPGGPARRGNVPRGTWYGLRHHACLLSSGFYRGVYASSASERVSSFHIADNDDDEEEED</sequence>
<name>A0A151WX47_9HYME</name>
<accession>A0A151WX47</accession>
<reference evidence="1 2" key="1">
    <citation type="submission" date="2015-09" db="EMBL/GenBank/DDBJ databases">
        <title>Trachymyrmex zeteki WGS genome.</title>
        <authorList>
            <person name="Nygaard S."/>
            <person name="Hu H."/>
            <person name="Boomsma J."/>
            <person name="Zhang G."/>
        </authorList>
    </citation>
    <scope>NUCLEOTIDE SEQUENCE [LARGE SCALE GENOMIC DNA]</scope>
    <source>
        <strain evidence="1">Tzet28-1</strain>
        <tissue evidence="1">Whole body</tissue>
    </source>
</reference>
<organism evidence="1 2">
    <name type="scientific">Mycetomoellerius zeteki</name>
    <dbReference type="NCBI Taxonomy" id="64791"/>
    <lineage>
        <taxon>Eukaryota</taxon>
        <taxon>Metazoa</taxon>
        <taxon>Ecdysozoa</taxon>
        <taxon>Arthropoda</taxon>
        <taxon>Hexapoda</taxon>
        <taxon>Insecta</taxon>
        <taxon>Pterygota</taxon>
        <taxon>Neoptera</taxon>
        <taxon>Endopterygota</taxon>
        <taxon>Hymenoptera</taxon>
        <taxon>Apocrita</taxon>
        <taxon>Aculeata</taxon>
        <taxon>Formicoidea</taxon>
        <taxon>Formicidae</taxon>
        <taxon>Myrmicinae</taxon>
        <taxon>Mycetomoellerius</taxon>
    </lineage>
</organism>
<evidence type="ECO:0000313" key="2">
    <source>
        <dbReference type="Proteomes" id="UP000075809"/>
    </source>
</evidence>
<dbReference type="AlphaFoldDB" id="A0A151WX47"/>